<comment type="similarity">
    <text evidence="2">Belongs to the SKN1/KRE6 family.</text>
</comment>
<evidence type="ECO:0000256" key="9">
    <source>
        <dbReference type="SAM" id="MobiDB-lite"/>
    </source>
</evidence>
<keyword evidence="3 10" id="KW-0812">Transmembrane</keyword>
<name>A0A8S0WET6_CYCAE</name>
<dbReference type="GO" id="GO:0005789">
    <property type="term" value="C:endoplasmic reticulum membrane"/>
    <property type="evidence" value="ECO:0007669"/>
    <property type="project" value="TreeGrafter"/>
</dbReference>
<comment type="subcellular location">
    <subcellularLocation>
        <location evidence="1">Membrane</location>
        <topology evidence="1">Single-pass type II membrane protein</topology>
    </subcellularLocation>
</comment>
<dbReference type="GO" id="GO:0006078">
    <property type="term" value="P:(1-&gt;6)-beta-D-glucan biosynthetic process"/>
    <property type="evidence" value="ECO:0007669"/>
    <property type="project" value="TreeGrafter"/>
</dbReference>
<dbReference type="PANTHER" id="PTHR31361">
    <property type="entry name" value="BETA-GLUCAN SYNTHESIS-ASSOCIATED PROTEIN KRE6-RELATED"/>
    <property type="match status" value="1"/>
</dbReference>
<dbReference type="InterPro" id="IPR000757">
    <property type="entry name" value="Beta-glucanase-like"/>
</dbReference>
<reference evidence="12 13" key="1">
    <citation type="submission" date="2020-01" db="EMBL/GenBank/DDBJ databases">
        <authorList>
            <person name="Gupta K D."/>
        </authorList>
    </citation>
    <scope>NUCLEOTIDE SEQUENCE [LARGE SCALE GENOMIC DNA]</scope>
</reference>
<dbReference type="GO" id="GO:0031505">
    <property type="term" value="P:fungal-type cell wall organization"/>
    <property type="evidence" value="ECO:0007669"/>
    <property type="project" value="TreeGrafter"/>
</dbReference>
<feature type="region of interest" description="Disordered" evidence="9">
    <location>
        <begin position="74"/>
        <end position="93"/>
    </location>
</feature>
<comment type="caution">
    <text evidence="12">The sequence shown here is derived from an EMBL/GenBank/DDBJ whole genome shotgun (WGS) entry which is preliminary data.</text>
</comment>
<feature type="compositionally biased region" description="Basic and acidic residues" evidence="9">
    <location>
        <begin position="76"/>
        <end position="90"/>
    </location>
</feature>
<dbReference type="AlphaFoldDB" id="A0A8S0WET6"/>
<evidence type="ECO:0000256" key="1">
    <source>
        <dbReference type="ARBA" id="ARBA00004606"/>
    </source>
</evidence>
<dbReference type="Proteomes" id="UP000467700">
    <property type="component" value="Unassembled WGS sequence"/>
</dbReference>
<accession>A0A8S0WET6</accession>
<evidence type="ECO:0000313" key="13">
    <source>
        <dbReference type="Proteomes" id="UP000467700"/>
    </source>
</evidence>
<dbReference type="InterPro" id="IPR013320">
    <property type="entry name" value="ConA-like_dom_sf"/>
</dbReference>
<keyword evidence="4" id="KW-0735">Signal-anchor</keyword>
<feature type="region of interest" description="Disordered" evidence="9">
    <location>
        <begin position="1"/>
        <end position="57"/>
    </location>
</feature>
<keyword evidence="13" id="KW-1185">Reference proteome</keyword>
<evidence type="ECO:0000313" key="12">
    <source>
        <dbReference type="EMBL" id="CAA7267200.1"/>
    </source>
</evidence>
<dbReference type="InterPro" id="IPR005629">
    <property type="entry name" value="Skn1/Kre6/Sbg1"/>
</dbReference>
<feature type="transmembrane region" description="Helical" evidence="10">
    <location>
        <begin position="101"/>
        <end position="124"/>
    </location>
</feature>
<feature type="compositionally biased region" description="Polar residues" evidence="9">
    <location>
        <begin position="9"/>
        <end position="37"/>
    </location>
</feature>
<dbReference type="OrthoDB" id="412647at2759"/>
<organism evidence="12 13">
    <name type="scientific">Cyclocybe aegerita</name>
    <name type="common">Black poplar mushroom</name>
    <name type="synonym">Agrocybe aegerita</name>
    <dbReference type="NCBI Taxonomy" id="1973307"/>
    <lineage>
        <taxon>Eukaryota</taxon>
        <taxon>Fungi</taxon>
        <taxon>Dikarya</taxon>
        <taxon>Basidiomycota</taxon>
        <taxon>Agaricomycotina</taxon>
        <taxon>Agaricomycetes</taxon>
        <taxon>Agaricomycetidae</taxon>
        <taxon>Agaricales</taxon>
        <taxon>Agaricineae</taxon>
        <taxon>Bolbitiaceae</taxon>
        <taxon>Cyclocybe</taxon>
    </lineage>
</organism>
<dbReference type="GO" id="GO:0015926">
    <property type="term" value="F:glucosidase activity"/>
    <property type="evidence" value="ECO:0007669"/>
    <property type="project" value="TreeGrafter"/>
</dbReference>
<dbReference type="Gene3D" id="2.60.120.200">
    <property type="match status" value="2"/>
</dbReference>
<protein>
    <recommendedName>
        <fullName evidence="11">GH16 domain-containing protein</fullName>
    </recommendedName>
</protein>
<proteinExistence type="inferred from homology"/>
<dbReference type="PROSITE" id="PS51762">
    <property type="entry name" value="GH16_2"/>
    <property type="match status" value="1"/>
</dbReference>
<evidence type="ECO:0000259" key="11">
    <source>
        <dbReference type="PROSITE" id="PS51762"/>
    </source>
</evidence>
<dbReference type="SUPFAM" id="SSF49899">
    <property type="entry name" value="Concanavalin A-like lectins/glucanases"/>
    <property type="match status" value="1"/>
</dbReference>
<evidence type="ECO:0000256" key="2">
    <source>
        <dbReference type="ARBA" id="ARBA00010962"/>
    </source>
</evidence>
<keyword evidence="7" id="KW-0325">Glycoprotein</keyword>
<dbReference type="EMBL" id="CACVBS010000058">
    <property type="protein sequence ID" value="CAA7267200.1"/>
    <property type="molecule type" value="Genomic_DNA"/>
</dbReference>
<sequence length="592" mass="65399">MNRPRNGPFPSQNPSTTSLLPNNNRPSVASNAFSNTDKGMRASTGHPPSLSDKYSLSPSPASWGMPLHMSVSEPDDFLHNPDPRRDRSNDRGGNIFTMRGLANLGCLSLLILALVMLFAGYPLLTHFTEKQPTTQGGFNLGGINASGQIPDLPGNFELIDRDTPKSAYTYKSYMDDEELVLVFSDEFNQEGRSFYPGDDPFWEAVDLHYWGTHDLEWYDPSQASTKDGYLQLRLDRIDDISQNHNMSYRSGMIQTWNKFCFTGGLLLANVQLPGSSDVSGFWPAVWSMGNLGRAGFGASVEGLWPYSYEACDVGTLPNQTYPGERRPAAALVNGDGQANGELSYLPGQRLSACTCPGESHPGPVRKNGEYVGRAAPEIDVLEATVTDGTGHVSLSAQFAPFNAGYNYVFNNDTAKIYDPARTTKNTYLGGRYQQTTSGLGLTNPDCYQYPGTCLALFGFEYKPGFDDAYITWINEVAAWTVYSSALVADPLVEIDKRPIPKEPMYIITNLGMSEGFGDVDVANLRFPGIMLVDYIRVYQRKGEINIGCDPPEFPTAKYIETYKEAYTNNNLTIWSQYGEPWPKNRLMPGGCD</sequence>
<evidence type="ECO:0000256" key="3">
    <source>
        <dbReference type="ARBA" id="ARBA00022692"/>
    </source>
</evidence>
<evidence type="ECO:0000256" key="7">
    <source>
        <dbReference type="ARBA" id="ARBA00023180"/>
    </source>
</evidence>
<keyword evidence="5 10" id="KW-1133">Transmembrane helix</keyword>
<evidence type="ECO:0000256" key="10">
    <source>
        <dbReference type="SAM" id="Phobius"/>
    </source>
</evidence>
<evidence type="ECO:0000256" key="5">
    <source>
        <dbReference type="ARBA" id="ARBA00022989"/>
    </source>
</evidence>
<keyword evidence="8" id="KW-0961">Cell wall biogenesis/degradation</keyword>
<evidence type="ECO:0000256" key="6">
    <source>
        <dbReference type="ARBA" id="ARBA00023136"/>
    </source>
</evidence>
<dbReference type="GO" id="GO:0005886">
    <property type="term" value="C:plasma membrane"/>
    <property type="evidence" value="ECO:0007669"/>
    <property type="project" value="TreeGrafter"/>
</dbReference>
<evidence type="ECO:0000256" key="4">
    <source>
        <dbReference type="ARBA" id="ARBA00022968"/>
    </source>
</evidence>
<keyword evidence="6 10" id="KW-0472">Membrane</keyword>
<evidence type="ECO:0000256" key="8">
    <source>
        <dbReference type="ARBA" id="ARBA00023316"/>
    </source>
</evidence>
<dbReference type="Pfam" id="PF03935">
    <property type="entry name" value="SKN1_KRE6_Sbg1"/>
    <property type="match status" value="1"/>
</dbReference>
<feature type="domain" description="GH16" evidence="11">
    <location>
        <begin position="168"/>
        <end position="543"/>
    </location>
</feature>
<dbReference type="PANTHER" id="PTHR31361:SF1">
    <property type="entry name" value="BETA-GLUCAN SYNTHESIS-ASSOCIATED PROTEIN KRE6-RELATED"/>
    <property type="match status" value="1"/>
</dbReference>
<gene>
    <name evidence="12" type="ORF">AAE3_LOCUS9461</name>
</gene>